<evidence type="ECO:0000256" key="1">
    <source>
        <dbReference type="SAM" id="MobiDB-lite"/>
    </source>
</evidence>
<dbReference type="Gramene" id="OMERI04G06940.1">
    <property type="protein sequence ID" value="OMERI04G06940.1"/>
    <property type="gene ID" value="OMERI04G06940"/>
</dbReference>
<dbReference type="HOGENOM" id="CLU_174329_0_0_1"/>
<reference evidence="2" key="1">
    <citation type="submission" date="2015-04" db="UniProtKB">
        <authorList>
            <consortium name="EnsemblPlants"/>
        </authorList>
    </citation>
    <scope>IDENTIFICATION</scope>
</reference>
<feature type="region of interest" description="Disordered" evidence="1">
    <location>
        <begin position="1"/>
        <end position="37"/>
    </location>
</feature>
<accession>A0A0E0DCH4</accession>
<organism evidence="2">
    <name type="scientific">Oryza meridionalis</name>
    <dbReference type="NCBI Taxonomy" id="40149"/>
    <lineage>
        <taxon>Eukaryota</taxon>
        <taxon>Viridiplantae</taxon>
        <taxon>Streptophyta</taxon>
        <taxon>Embryophyta</taxon>
        <taxon>Tracheophyta</taxon>
        <taxon>Spermatophyta</taxon>
        <taxon>Magnoliopsida</taxon>
        <taxon>Liliopsida</taxon>
        <taxon>Poales</taxon>
        <taxon>Poaceae</taxon>
        <taxon>BOP clade</taxon>
        <taxon>Oryzoideae</taxon>
        <taxon>Oryzeae</taxon>
        <taxon>Oryzinae</taxon>
        <taxon>Oryza</taxon>
    </lineage>
</organism>
<sequence>MGLEQWVPLQESAGGDSEWRRQEGGAPGCAGVGTPASGAVGEAARAAVLGGRRNDRSTVTLGWWRSSVRLRATAWCKLDARVASRRRKEDGGGSAALGKEGRDDGGQAR</sequence>
<feature type="compositionally biased region" description="Basic and acidic residues" evidence="1">
    <location>
        <begin position="99"/>
        <end position="109"/>
    </location>
</feature>
<evidence type="ECO:0000313" key="3">
    <source>
        <dbReference type="Proteomes" id="UP000008021"/>
    </source>
</evidence>
<dbReference type="EnsemblPlants" id="OMERI04G06940.1">
    <property type="protein sequence ID" value="OMERI04G06940.1"/>
    <property type="gene ID" value="OMERI04G06940"/>
</dbReference>
<dbReference type="Proteomes" id="UP000008021">
    <property type="component" value="Chromosome 4"/>
</dbReference>
<reference evidence="2" key="2">
    <citation type="submission" date="2018-05" db="EMBL/GenBank/DDBJ databases">
        <title>OmerRS3 (Oryza meridionalis Reference Sequence Version 3).</title>
        <authorList>
            <person name="Zhang J."/>
            <person name="Kudrna D."/>
            <person name="Lee S."/>
            <person name="Talag J."/>
            <person name="Welchert J."/>
            <person name="Wing R.A."/>
        </authorList>
    </citation>
    <scope>NUCLEOTIDE SEQUENCE [LARGE SCALE GENOMIC DNA]</scope>
    <source>
        <strain evidence="2">cv. OR44</strain>
    </source>
</reference>
<keyword evidence="3" id="KW-1185">Reference proteome</keyword>
<name>A0A0E0DCH4_9ORYZ</name>
<proteinExistence type="predicted"/>
<feature type="region of interest" description="Disordered" evidence="1">
    <location>
        <begin position="83"/>
        <end position="109"/>
    </location>
</feature>
<evidence type="ECO:0000313" key="2">
    <source>
        <dbReference type="EnsemblPlants" id="OMERI04G06940.1"/>
    </source>
</evidence>
<protein>
    <submittedName>
        <fullName evidence="2">Uncharacterized protein</fullName>
    </submittedName>
</protein>
<dbReference type="AlphaFoldDB" id="A0A0E0DCH4"/>